<dbReference type="Proteomes" id="UP001320843">
    <property type="component" value="Unassembled WGS sequence"/>
</dbReference>
<protein>
    <submittedName>
        <fullName evidence="2">Uncharacterized protein</fullName>
    </submittedName>
</protein>
<evidence type="ECO:0000313" key="3">
    <source>
        <dbReference type="Proteomes" id="UP001320843"/>
    </source>
</evidence>
<comment type="caution">
    <text evidence="2">The sequence shown here is derived from an EMBL/GenBank/DDBJ whole genome shotgun (WGS) entry which is preliminary data.</text>
</comment>
<feature type="region of interest" description="Disordered" evidence="1">
    <location>
        <begin position="34"/>
        <end position="86"/>
    </location>
</feature>
<sequence>MLGPISDGTTQPAENAANMRGRIACGYSRATSTYSTTEIAPAPRPCTSRPASRNPIDGAKPASNRPQTKQARPVHSGVAGPCRSLQRPATVMPITLVARVPPKASAYSRRPSSSRATVGIAAATASASKAISDTSATMPMVVAR</sequence>
<gene>
    <name evidence="2" type="ORF">NB700_003374</name>
</gene>
<dbReference type="EMBL" id="JANFWR010000027">
    <property type="protein sequence ID" value="MCW0400818.1"/>
    <property type="molecule type" value="Genomic_DNA"/>
</dbReference>
<name>A0ABT3DZ66_9XANT</name>
<evidence type="ECO:0000256" key="1">
    <source>
        <dbReference type="SAM" id="MobiDB-lite"/>
    </source>
</evidence>
<reference evidence="2 3" key="1">
    <citation type="submission" date="2022-06" db="EMBL/GenBank/DDBJ databases">
        <title>Dynamics of rice microbiomes reveals core vertical transmitted seed endophytes.</title>
        <authorList>
            <person name="Liao K."/>
            <person name="Zhang X."/>
        </authorList>
    </citation>
    <scope>NUCLEOTIDE SEQUENCE [LARGE SCALE GENOMIC DNA]</scope>
    <source>
        <strain evidence="2 3">YT10-10-1</strain>
    </source>
</reference>
<keyword evidence="3" id="KW-1185">Reference proteome</keyword>
<proteinExistence type="predicted"/>
<evidence type="ECO:0000313" key="2">
    <source>
        <dbReference type="EMBL" id="MCW0400818.1"/>
    </source>
</evidence>
<organism evidence="2 3">
    <name type="scientific">Xanthomonas sacchari</name>
    <dbReference type="NCBI Taxonomy" id="56458"/>
    <lineage>
        <taxon>Bacteria</taxon>
        <taxon>Pseudomonadati</taxon>
        <taxon>Pseudomonadota</taxon>
        <taxon>Gammaproteobacteria</taxon>
        <taxon>Lysobacterales</taxon>
        <taxon>Lysobacteraceae</taxon>
        <taxon>Xanthomonas</taxon>
    </lineage>
</organism>
<accession>A0ABT3DZ66</accession>